<dbReference type="SUPFAM" id="SSF52833">
    <property type="entry name" value="Thioredoxin-like"/>
    <property type="match status" value="1"/>
</dbReference>
<dbReference type="Proteomes" id="UP000197025">
    <property type="component" value="Unassembled WGS sequence"/>
</dbReference>
<organism evidence="1 2">
    <name type="scientific">Thermoflexus hugenholtzii JAD2</name>
    <dbReference type="NCBI Taxonomy" id="877466"/>
    <lineage>
        <taxon>Bacteria</taxon>
        <taxon>Bacillati</taxon>
        <taxon>Chloroflexota</taxon>
        <taxon>Thermoflexia</taxon>
        <taxon>Thermoflexales</taxon>
        <taxon>Thermoflexaceae</taxon>
        <taxon>Thermoflexus</taxon>
    </lineage>
</organism>
<proteinExistence type="predicted"/>
<reference evidence="2" key="1">
    <citation type="submission" date="2017-06" db="EMBL/GenBank/DDBJ databases">
        <authorList>
            <person name="Varghese N."/>
            <person name="Submissions S."/>
        </authorList>
    </citation>
    <scope>NUCLEOTIDE SEQUENCE [LARGE SCALE GENOMIC DNA]</scope>
    <source>
        <strain evidence="2">JAD2</strain>
    </source>
</reference>
<protein>
    <submittedName>
        <fullName evidence="1">Uncharacterized protein</fullName>
    </submittedName>
</protein>
<gene>
    <name evidence="1" type="ORF">SAMN02746019_00024930</name>
</gene>
<evidence type="ECO:0000313" key="2">
    <source>
        <dbReference type="Proteomes" id="UP000197025"/>
    </source>
</evidence>
<dbReference type="InParanoid" id="A0A212QK39"/>
<keyword evidence="2" id="KW-1185">Reference proteome</keyword>
<dbReference type="EMBL" id="FYEK01000007">
    <property type="protein sequence ID" value="SNB59675.1"/>
    <property type="molecule type" value="Genomic_DNA"/>
</dbReference>
<sequence>MCARNTRLVQALRPHWEGDVEFFEVRADTREGQALLRRFGMPGTHGLVVLDRQGTVIWRSFGHDTTPEQVEEMLRRATR</sequence>
<accession>A0A212QK39</accession>
<dbReference type="InterPro" id="IPR036249">
    <property type="entry name" value="Thioredoxin-like_sf"/>
</dbReference>
<evidence type="ECO:0000313" key="1">
    <source>
        <dbReference type="EMBL" id="SNB59675.1"/>
    </source>
</evidence>
<dbReference type="AlphaFoldDB" id="A0A212QK39"/>
<name>A0A212QK39_9CHLR</name>
<dbReference type="Gene3D" id="3.40.30.10">
    <property type="entry name" value="Glutaredoxin"/>
    <property type="match status" value="1"/>
</dbReference>